<dbReference type="Proteomes" id="UP000735302">
    <property type="component" value="Unassembled WGS sequence"/>
</dbReference>
<sequence>MQVLCKRKALVESERPVIQEETLQEVSLILQKLNEEKISLQYDKPITPLQEPAGKGKRDHFMIWRRKLGIFKNLQTMLVLLILWPRKRGDKWKKERGIG</sequence>
<feature type="transmembrane region" description="Helical" evidence="1">
    <location>
        <begin position="68"/>
        <end position="85"/>
    </location>
</feature>
<keyword evidence="1" id="KW-0812">Transmembrane</keyword>
<reference evidence="2 3" key="1">
    <citation type="journal article" date="2021" name="Elife">
        <title>Chloroplast acquisition without the gene transfer in kleptoplastic sea slugs, Plakobranchus ocellatus.</title>
        <authorList>
            <person name="Maeda T."/>
            <person name="Takahashi S."/>
            <person name="Yoshida T."/>
            <person name="Shimamura S."/>
            <person name="Takaki Y."/>
            <person name="Nagai Y."/>
            <person name="Toyoda A."/>
            <person name="Suzuki Y."/>
            <person name="Arimoto A."/>
            <person name="Ishii H."/>
            <person name="Satoh N."/>
            <person name="Nishiyama T."/>
            <person name="Hasebe M."/>
            <person name="Maruyama T."/>
            <person name="Minagawa J."/>
            <person name="Obokata J."/>
            <person name="Shigenobu S."/>
        </authorList>
    </citation>
    <scope>NUCLEOTIDE SEQUENCE [LARGE SCALE GENOMIC DNA]</scope>
</reference>
<dbReference type="AlphaFoldDB" id="A0AAV4AC62"/>
<name>A0AAV4AC62_9GAST</name>
<keyword evidence="1" id="KW-0472">Membrane</keyword>
<proteinExistence type="predicted"/>
<evidence type="ECO:0000313" key="2">
    <source>
        <dbReference type="EMBL" id="GFO04940.1"/>
    </source>
</evidence>
<protein>
    <submittedName>
        <fullName evidence="2">Uncharacterized protein</fullName>
    </submittedName>
</protein>
<comment type="caution">
    <text evidence="2">The sequence shown here is derived from an EMBL/GenBank/DDBJ whole genome shotgun (WGS) entry which is preliminary data.</text>
</comment>
<evidence type="ECO:0000256" key="1">
    <source>
        <dbReference type="SAM" id="Phobius"/>
    </source>
</evidence>
<gene>
    <name evidence="2" type="ORF">PoB_003144500</name>
</gene>
<keyword evidence="1" id="KW-1133">Transmembrane helix</keyword>
<dbReference type="EMBL" id="BLXT01003745">
    <property type="protein sequence ID" value="GFO04940.1"/>
    <property type="molecule type" value="Genomic_DNA"/>
</dbReference>
<keyword evidence="3" id="KW-1185">Reference proteome</keyword>
<accession>A0AAV4AC62</accession>
<organism evidence="2 3">
    <name type="scientific">Plakobranchus ocellatus</name>
    <dbReference type="NCBI Taxonomy" id="259542"/>
    <lineage>
        <taxon>Eukaryota</taxon>
        <taxon>Metazoa</taxon>
        <taxon>Spiralia</taxon>
        <taxon>Lophotrochozoa</taxon>
        <taxon>Mollusca</taxon>
        <taxon>Gastropoda</taxon>
        <taxon>Heterobranchia</taxon>
        <taxon>Euthyneura</taxon>
        <taxon>Panpulmonata</taxon>
        <taxon>Sacoglossa</taxon>
        <taxon>Placobranchoidea</taxon>
        <taxon>Plakobranchidae</taxon>
        <taxon>Plakobranchus</taxon>
    </lineage>
</organism>
<evidence type="ECO:0000313" key="3">
    <source>
        <dbReference type="Proteomes" id="UP000735302"/>
    </source>
</evidence>